<dbReference type="SUPFAM" id="SSF46785">
    <property type="entry name" value="Winged helix' DNA-binding domain"/>
    <property type="match status" value="1"/>
</dbReference>
<dbReference type="InterPro" id="IPR036388">
    <property type="entry name" value="WH-like_DNA-bd_sf"/>
</dbReference>
<dbReference type="InterPro" id="IPR001845">
    <property type="entry name" value="HTH_ArsR_DNA-bd_dom"/>
</dbReference>
<evidence type="ECO:0000259" key="4">
    <source>
        <dbReference type="SMART" id="SM00418"/>
    </source>
</evidence>
<dbReference type="GeneID" id="3701478"/>
<evidence type="ECO:0000256" key="1">
    <source>
        <dbReference type="ARBA" id="ARBA00023015"/>
    </source>
</evidence>
<dbReference type="GO" id="GO:0003677">
    <property type="term" value="F:DNA binding"/>
    <property type="evidence" value="ECO:0007669"/>
    <property type="project" value="UniProtKB-KW"/>
</dbReference>
<dbReference type="InterPro" id="IPR051011">
    <property type="entry name" value="Metal_resp_trans_reg"/>
</dbReference>
<keyword evidence="6" id="KW-1185">Reference proteome</keyword>
<dbReference type="EMBL" id="CR936257">
    <property type="protein sequence ID" value="CAI49358.1"/>
    <property type="molecule type" value="Genomic_DNA"/>
</dbReference>
<dbReference type="PANTHER" id="PTHR43132:SF2">
    <property type="entry name" value="ARSENICAL RESISTANCE OPERON REPRESSOR ARSR-RELATED"/>
    <property type="match status" value="1"/>
</dbReference>
<dbReference type="STRING" id="348780.NP_2534A"/>
<dbReference type="OrthoDB" id="11368at2157"/>
<accession>A0A1U7EW97</accession>
<dbReference type="SMART" id="SM00418">
    <property type="entry name" value="HTH_ARSR"/>
    <property type="match status" value="1"/>
</dbReference>
<dbReference type="KEGG" id="nph:NP_2534A"/>
<evidence type="ECO:0000313" key="6">
    <source>
        <dbReference type="Proteomes" id="UP000002698"/>
    </source>
</evidence>
<evidence type="ECO:0000313" key="5">
    <source>
        <dbReference type="EMBL" id="CAI49358.1"/>
    </source>
</evidence>
<reference evidence="5 6" key="1">
    <citation type="journal article" date="2005" name="Genome Res.">
        <title>Living with two extremes: conclusions from the genome sequence of Natronomonas pharaonis.</title>
        <authorList>
            <person name="Falb M."/>
            <person name="Pfeiffer F."/>
            <person name="Palm P."/>
            <person name="Rodewald K."/>
            <person name="Hickmann V."/>
            <person name="Tittor J."/>
            <person name="Oesterhelt D."/>
        </authorList>
    </citation>
    <scope>NUCLEOTIDE SEQUENCE [LARGE SCALE GENOMIC DNA]</scope>
    <source>
        <strain evidence="6">ATCC 35678 / DSM 2160 / CIP 103997 / JCM 8858 / NBRC 14720 / NCIMB 2260 / Gabara</strain>
    </source>
</reference>
<dbReference type="HOGENOM" id="CLU_145184_0_0_2"/>
<sequence>MSRLLPTRTDETPERSGDPAVLYVDDERAEQLFGALSAETTRDVFCVLNDAPCTASEVAERLGLSLQNAGYHLDKLREAELIEVVDVCYSEKGREMDVYAVAADPTVLVLGTEENRPRVRQAIERLVAGVGAPAALIAVWKSASDTVRELFGQ</sequence>
<dbReference type="Proteomes" id="UP000002698">
    <property type="component" value="Chromosome"/>
</dbReference>
<name>A0A1U7EW97_NATPD</name>
<dbReference type="EnsemblBacteria" id="CAI49358">
    <property type="protein sequence ID" value="CAI49358"/>
    <property type="gene ID" value="NP_2534A"/>
</dbReference>
<dbReference type="InterPro" id="IPR036390">
    <property type="entry name" value="WH_DNA-bd_sf"/>
</dbReference>
<dbReference type="InterPro" id="IPR011991">
    <property type="entry name" value="ArsR-like_HTH"/>
</dbReference>
<dbReference type="Pfam" id="PF12840">
    <property type="entry name" value="HTH_20"/>
    <property type="match status" value="1"/>
</dbReference>
<dbReference type="CDD" id="cd00090">
    <property type="entry name" value="HTH_ARSR"/>
    <property type="match status" value="1"/>
</dbReference>
<keyword evidence="1" id="KW-0805">Transcription regulation</keyword>
<dbReference type="PANTHER" id="PTHR43132">
    <property type="entry name" value="ARSENICAL RESISTANCE OPERON REPRESSOR ARSR-RELATED"/>
    <property type="match status" value="1"/>
</dbReference>
<feature type="domain" description="HTH arsR-type" evidence="4">
    <location>
        <begin position="31"/>
        <end position="104"/>
    </location>
</feature>
<dbReference type="eggNOG" id="arCOG01685">
    <property type="taxonomic scope" value="Archaea"/>
</dbReference>
<protein>
    <submittedName>
        <fullName evidence="5">ArsR family transcription regulator</fullName>
    </submittedName>
</protein>
<dbReference type="GO" id="GO:0003700">
    <property type="term" value="F:DNA-binding transcription factor activity"/>
    <property type="evidence" value="ECO:0007669"/>
    <property type="project" value="InterPro"/>
</dbReference>
<keyword evidence="2" id="KW-0238">DNA-binding</keyword>
<dbReference type="AlphaFoldDB" id="A0A1U7EW97"/>
<dbReference type="RefSeq" id="WP_011322983.1">
    <property type="nucleotide sequence ID" value="NC_007426.1"/>
</dbReference>
<evidence type="ECO:0000256" key="2">
    <source>
        <dbReference type="ARBA" id="ARBA00023125"/>
    </source>
</evidence>
<keyword evidence="3" id="KW-0804">Transcription</keyword>
<proteinExistence type="predicted"/>
<evidence type="ECO:0000256" key="3">
    <source>
        <dbReference type="ARBA" id="ARBA00023163"/>
    </source>
</evidence>
<gene>
    <name evidence="5" type="ordered locus">NP_2534A</name>
</gene>
<dbReference type="Gene3D" id="1.10.10.10">
    <property type="entry name" value="Winged helix-like DNA-binding domain superfamily/Winged helix DNA-binding domain"/>
    <property type="match status" value="1"/>
</dbReference>
<organism evidence="5 6">
    <name type="scientific">Natronomonas pharaonis (strain ATCC 35678 / DSM 2160 / CIP 103997 / JCM 8858 / NBRC 14720 / NCIMB 2260 / Gabara)</name>
    <name type="common">Halobacterium pharaonis</name>
    <dbReference type="NCBI Taxonomy" id="348780"/>
    <lineage>
        <taxon>Archaea</taxon>
        <taxon>Methanobacteriati</taxon>
        <taxon>Methanobacteriota</taxon>
        <taxon>Stenosarchaea group</taxon>
        <taxon>Halobacteria</taxon>
        <taxon>Halobacteriales</taxon>
        <taxon>Natronomonadaceae</taxon>
        <taxon>Natronomonas</taxon>
    </lineage>
</organism>